<dbReference type="PANTHER" id="PTHR31635">
    <property type="entry name" value="REVERSE TRANSCRIPTASE DOMAIN-CONTAINING PROTEIN-RELATED"/>
    <property type="match status" value="1"/>
</dbReference>
<dbReference type="Proteomes" id="UP000694700">
    <property type="component" value="Unplaced"/>
</dbReference>
<accession>A0A8C1SL08</accession>
<evidence type="ECO:0000313" key="2">
    <source>
        <dbReference type="Ensembl" id="ENSCCRP00015009650.1"/>
    </source>
</evidence>
<dbReference type="Gene3D" id="3.60.10.10">
    <property type="entry name" value="Endonuclease/exonuclease/phosphatase"/>
    <property type="match status" value="1"/>
</dbReference>
<dbReference type="Pfam" id="PF00078">
    <property type="entry name" value="RVT_1"/>
    <property type="match status" value="1"/>
</dbReference>
<evidence type="ECO:0000259" key="1">
    <source>
        <dbReference type="PROSITE" id="PS50878"/>
    </source>
</evidence>
<dbReference type="Ensembl" id="ENSCCRT00015010016.1">
    <property type="protein sequence ID" value="ENSCCRP00015009650.1"/>
    <property type="gene ID" value="ENSCCRG00015004647.1"/>
</dbReference>
<organism evidence="2 3">
    <name type="scientific">Cyprinus carpio</name>
    <name type="common">Common carp</name>
    <dbReference type="NCBI Taxonomy" id="7962"/>
    <lineage>
        <taxon>Eukaryota</taxon>
        <taxon>Metazoa</taxon>
        <taxon>Chordata</taxon>
        <taxon>Craniata</taxon>
        <taxon>Vertebrata</taxon>
        <taxon>Euteleostomi</taxon>
        <taxon>Actinopterygii</taxon>
        <taxon>Neopterygii</taxon>
        <taxon>Teleostei</taxon>
        <taxon>Ostariophysi</taxon>
        <taxon>Cypriniformes</taxon>
        <taxon>Cyprinidae</taxon>
        <taxon>Cyprininae</taxon>
        <taxon>Cyprinus</taxon>
    </lineage>
</organism>
<dbReference type="SUPFAM" id="SSF56672">
    <property type="entry name" value="DNA/RNA polymerases"/>
    <property type="match status" value="1"/>
</dbReference>
<evidence type="ECO:0000313" key="3">
    <source>
        <dbReference type="Proteomes" id="UP000694700"/>
    </source>
</evidence>
<dbReference type="PROSITE" id="PS50878">
    <property type="entry name" value="RT_POL"/>
    <property type="match status" value="1"/>
</dbReference>
<name>A0A8C1SL08_CYPCA</name>
<dbReference type="CDD" id="cd01650">
    <property type="entry name" value="RT_nLTR_like"/>
    <property type="match status" value="1"/>
</dbReference>
<protein>
    <recommendedName>
        <fullName evidence="1">Reverse transcriptase domain-containing protein</fullName>
    </recommendedName>
</protein>
<proteinExistence type="predicted"/>
<feature type="domain" description="Reverse transcriptase" evidence="1">
    <location>
        <begin position="353"/>
        <end position="626"/>
    </location>
</feature>
<reference evidence="2" key="1">
    <citation type="submission" date="2025-08" db="UniProtKB">
        <authorList>
            <consortium name="Ensembl"/>
        </authorList>
    </citation>
    <scope>IDENTIFICATION</scope>
</reference>
<dbReference type="PANTHER" id="PTHR31635:SF196">
    <property type="entry name" value="REVERSE TRANSCRIPTASE DOMAIN-CONTAINING PROTEIN-RELATED"/>
    <property type="match status" value="1"/>
</dbReference>
<dbReference type="InterPro" id="IPR036691">
    <property type="entry name" value="Endo/exonu/phosph_ase_sf"/>
</dbReference>
<dbReference type="InterPro" id="IPR000477">
    <property type="entry name" value="RT_dom"/>
</dbReference>
<sequence length="1114" mass="128205">MNPLMDKWPVRNPFHTKQSKALVAICKELDYLDVWRTLNPTQRDFTFYSAPHKCHTRIDYFLINKLFLQSVACCELGNILVSDHAAVYLDLLVQGVPQRTRRWRFNTSLLKDSAFLSFFCAELKIFISINSTDSANPSLVWETCKAYIRGLIISYSSSKRHRQLAKQKLLETELDNAKKEFNATSDSKILERISKIRTSLDLLLTQKANINFLFSKQKLYEHGNKPSKYLAQLTKVRAKQQLITSVLDTSGIRHFDNPSINDVFREFYSDLYKSEKCVDGAERMYSFFNNLPLKTLPQAYRDLLDAPVSREEAMRALQSLQAGKAPGPDGISSELYKEFHYVLLDPLLEMLNHSFEKGLLPDSLREADISLILKKGKDPEDCGSYRPIALLNSDLKLLSKILALRLEQVLPILVSEDQTGFIKGRSSSHNVRRLLNIINISQNQKLDTLVISLDAEKAFDRVEWPYLVYILRKFGFGDKFLRWVQLLYNKPSSAVITNSIRSKTFLLGRGTRQGCPLSPLLFALAIEPLAEAIRYDSVIRGVTINDRQHKISLYADDILLFLSDASTSVPRLLDVIHFFGEFSGYKINLTKSVALPLGSLTSETQMLSSFPVKYSMSGFTYLGLHITPTFQLLFKSNFAPLLEKIHNDLQRWNALPVSFLGRIAIIKMNILPRLMYPLMMLPILLSSKVIKELNGWLSCFIWSKRKPKLKMSKLQLPSHKGGLDVPNIRLYQLACQLRFVADWLKNDPGSIWLDLEASQSLCPLQNLLFVVNPKKLKFLYDSPIIRNTLKAWAQSRKLEGRFNLTSALTPIQNNPDFPPGTDDSGFNLWNSLGIVRLKDIFEDSSLLSFEQLSAKFNLPKHNFFRYLQLRDFIGKKTTLYTDNSKTEIEKILIEDTRQKKISHIYVTLSLTLPGDTDNLRQMWENDFIVNISREDWDLVWDHAKRISVCNRARAIQFKIIRRLHITPYIRNKMDPKLSPNCSKCKISVGNYIHCIWSCHKIQLFWKKIAHHIGNILGMTIDVDPCSFILGLPAGTVLNKYHKRLFSILTFAARKNILMFWISEKTPSIKKWHSLVKELIPMEFLTCMLHSSTDVFKRIWTPYFDYVSLTLDNCL</sequence>
<dbReference type="SUPFAM" id="SSF56219">
    <property type="entry name" value="DNase I-like"/>
    <property type="match status" value="1"/>
</dbReference>
<dbReference type="AlphaFoldDB" id="A0A8C1SL08"/>
<dbReference type="InterPro" id="IPR043502">
    <property type="entry name" value="DNA/RNA_pol_sf"/>
</dbReference>